<dbReference type="NCBIfam" id="TIGR03586">
    <property type="entry name" value="PseI"/>
    <property type="match status" value="1"/>
</dbReference>
<accession>A0A1F5G665</accession>
<dbReference type="SUPFAM" id="SSF51569">
    <property type="entry name" value="Aldolase"/>
    <property type="match status" value="1"/>
</dbReference>
<dbReference type="SMART" id="SM00858">
    <property type="entry name" value="SAF"/>
    <property type="match status" value="1"/>
</dbReference>
<dbReference type="PROSITE" id="PS50844">
    <property type="entry name" value="AFP_LIKE"/>
    <property type="match status" value="1"/>
</dbReference>
<dbReference type="Pfam" id="PF03102">
    <property type="entry name" value="NeuB"/>
    <property type="match status" value="1"/>
</dbReference>
<feature type="domain" description="AFP-like" evidence="1">
    <location>
        <begin position="315"/>
        <end position="373"/>
    </location>
</feature>
<dbReference type="GO" id="GO:0016051">
    <property type="term" value="P:carbohydrate biosynthetic process"/>
    <property type="evidence" value="ECO:0007669"/>
    <property type="project" value="InterPro"/>
</dbReference>
<sequence length="373" mass="41129">MAKVIKIGHRKIGQGHPCFIVAEISGNHHQNYDEAVRLIKAVAAAGVDAVKLQTYTPDTLTIDCDKKWFIVESEDTPNAWRGHKLYDLYKTAYTPWDWQPKLSKLAKSLGLILFSTPFDETAVDYLEKEINPPAYKISSYEASHIPLLRKVAKIGKPVILSVGFASISDIKLALKTLKENGVDQIAILHCVTSYASKPALADINLKTIPDISKRFKAVTGFSDNNGGIKIPIVAAALGAAIVEKHVILKRSMGGPDASFSIEPDEVAQMVRQIRKNEKMGTDILNTPFAKEVIGRVKYGPVNPAEIYNGRRFSQSIFAINDIKKGDTLTPDNVRCIRPGDGLAPKYYEDVIGRTAKGDIERGTPLSWKMVKTN</sequence>
<evidence type="ECO:0000313" key="2">
    <source>
        <dbReference type="EMBL" id="OGD87315.1"/>
    </source>
</evidence>
<evidence type="ECO:0000259" key="1">
    <source>
        <dbReference type="PROSITE" id="PS50844"/>
    </source>
</evidence>
<dbReference type="InterPro" id="IPR057736">
    <property type="entry name" value="SAF_PseI/NeuA/NeuB"/>
</dbReference>
<organism evidence="2 3">
    <name type="scientific">Candidatus Curtissbacteria bacterium RIFCSPHIGHO2_01_FULL_40_12</name>
    <dbReference type="NCBI Taxonomy" id="1797710"/>
    <lineage>
        <taxon>Bacteria</taxon>
        <taxon>Candidatus Curtissiibacteriota</taxon>
    </lineage>
</organism>
<dbReference type="InterPro" id="IPR006190">
    <property type="entry name" value="SAF_AFP_Neu5Ac"/>
</dbReference>
<dbReference type="EMBL" id="MFAY01000061">
    <property type="protein sequence ID" value="OGD87315.1"/>
    <property type="molecule type" value="Genomic_DNA"/>
</dbReference>
<dbReference type="PANTHER" id="PTHR42966">
    <property type="entry name" value="N-ACETYLNEURAMINATE SYNTHASE"/>
    <property type="match status" value="1"/>
</dbReference>
<dbReference type="PANTHER" id="PTHR42966:SF2">
    <property type="entry name" value="PSEUDAMINIC ACID SYNTHASE"/>
    <property type="match status" value="1"/>
</dbReference>
<dbReference type="AlphaFoldDB" id="A0A1F5G665"/>
<dbReference type="InterPro" id="IPR020030">
    <property type="entry name" value="Pseudaminic_synth_PseI"/>
</dbReference>
<dbReference type="SUPFAM" id="SSF51269">
    <property type="entry name" value="AFP III-like domain"/>
    <property type="match status" value="1"/>
</dbReference>
<dbReference type="CDD" id="cd11615">
    <property type="entry name" value="SAF_NeuB_like"/>
    <property type="match status" value="1"/>
</dbReference>
<dbReference type="Pfam" id="PF08666">
    <property type="entry name" value="SAF"/>
    <property type="match status" value="1"/>
</dbReference>
<dbReference type="Gene3D" id="3.90.1210.10">
    <property type="entry name" value="Antifreeze-like/N-acetylneuraminic acid synthase C-terminal domain"/>
    <property type="match status" value="1"/>
</dbReference>
<dbReference type="InterPro" id="IPR013785">
    <property type="entry name" value="Aldolase_TIM"/>
</dbReference>
<comment type="caution">
    <text evidence="2">The sequence shown here is derived from an EMBL/GenBank/DDBJ whole genome shotgun (WGS) entry which is preliminary data.</text>
</comment>
<name>A0A1F5G665_9BACT</name>
<evidence type="ECO:0000313" key="3">
    <source>
        <dbReference type="Proteomes" id="UP000178577"/>
    </source>
</evidence>
<dbReference type="InterPro" id="IPR051690">
    <property type="entry name" value="PseI-like"/>
</dbReference>
<dbReference type="Gene3D" id="3.20.20.70">
    <property type="entry name" value="Aldolase class I"/>
    <property type="match status" value="1"/>
</dbReference>
<dbReference type="InterPro" id="IPR036732">
    <property type="entry name" value="AFP_Neu5c_C_sf"/>
</dbReference>
<proteinExistence type="predicted"/>
<dbReference type="InterPro" id="IPR013132">
    <property type="entry name" value="PseI/NeuA/B-like_N"/>
</dbReference>
<gene>
    <name evidence="2" type="ORF">A2693_03220</name>
</gene>
<dbReference type="Proteomes" id="UP000178577">
    <property type="component" value="Unassembled WGS sequence"/>
</dbReference>
<reference evidence="2 3" key="1">
    <citation type="journal article" date="2016" name="Nat. Commun.">
        <title>Thousands of microbial genomes shed light on interconnected biogeochemical processes in an aquifer system.</title>
        <authorList>
            <person name="Anantharaman K."/>
            <person name="Brown C.T."/>
            <person name="Hug L.A."/>
            <person name="Sharon I."/>
            <person name="Castelle C.J."/>
            <person name="Probst A.J."/>
            <person name="Thomas B.C."/>
            <person name="Singh A."/>
            <person name="Wilkins M.J."/>
            <person name="Karaoz U."/>
            <person name="Brodie E.L."/>
            <person name="Williams K.H."/>
            <person name="Hubbard S.S."/>
            <person name="Banfield J.F."/>
        </authorList>
    </citation>
    <scope>NUCLEOTIDE SEQUENCE [LARGE SCALE GENOMIC DNA]</scope>
</reference>
<dbReference type="InterPro" id="IPR013974">
    <property type="entry name" value="SAF"/>
</dbReference>
<dbReference type="GO" id="GO:0047444">
    <property type="term" value="F:N-acylneuraminate-9-phosphate synthase activity"/>
    <property type="evidence" value="ECO:0007669"/>
    <property type="project" value="TreeGrafter"/>
</dbReference>
<protein>
    <submittedName>
        <fullName evidence="2">Pseudaminic acid synthase</fullName>
    </submittedName>
</protein>